<proteinExistence type="predicted"/>
<dbReference type="Proteomes" id="UP001526143">
    <property type="component" value="Unassembled WGS sequence"/>
</dbReference>
<feature type="domain" description="Methyltransferase type 11" evidence="2">
    <location>
        <begin position="70"/>
        <end position="168"/>
    </location>
</feature>
<accession>A0ABT3B404</accession>
<dbReference type="GO" id="GO:0008168">
    <property type="term" value="F:methyltransferase activity"/>
    <property type="evidence" value="ECO:0007669"/>
    <property type="project" value="UniProtKB-KW"/>
</dbReference>
<dbReference type="SUPFAM" id="SSF53335">
    <property type="entry name" value="S-adenosyl-L-methionine-dependent methyltransferases"/>
    <property type="match status" value="1"/>
</dbReference>
<name>A0ABT3B404_9CYAN</name>
<dbReference type="InterPro" id="IPR029063">
    <property type="entry name" value="SAM-dependent_MTases_sf"/>
</dbReference>
<evidence type="ECO:0000256" key="1">
    <source>
        <dbReference type="ARBA" id="ARBA00022679"/>
    </source>
</evidence>
<dbReference type="Pfam" id="PF08241">
    <property type="entry name" value="Methyltransf_11"/>
    <property type="match status" value="1"/>
</dbReference>
<dbReference type="EMBL" id="JAOWRF010000310">
    <property type="protein sequence ID" value="MCV3216102.1"/>
    <property type="molecule type" value="Genomic_DNA"/>
</dbReference>
<gene>
    <name evidence="3" type="ORF">OGM63_21755</name>
</gene>
<dbReference type="CDD" id="cd02440">
    <property type="entry name" value="AdoMet_MTases"/>
    <property type="match status" value="1"/>
</dbReference>
<dbReference type="PANTHER" id="PTHR44068">
    <property type="entry name" value="ZGC:194242"/>
    <property type="match status" value="1"/>
</dbReference>
<dbReference type="GO" id="GO:0032259">
    <property type="term" value="P:methylation"/>
    <property type="evidence" value="ECO:0007669"/>
    <property type="project" value="UniProtKB-KW"/>
</dbReference>
<dbReference type="RefSeq" id="WP_263747749.1">
    <property type="nucleotide sequence ID" value="NZ_JAOWRF010000310.1"/>
</dbReference>
<evidence type="ECO:0000313" key="4">
    <source>
        <dbReference type="Proteomes" id="UP001526143"/>
    </source>
</evidence>
<organism evidence="3 4">
    <name type="scientific">Plectonema radiosum NIES-515</name>
    <dbReference type="NCBI Taxonomy" id="2986073"/>
    <lineage>
        <taxon>Bacteria</taxon>
        <taxon>Bacillati</taxon>
        <taxon>Cyanobacteriota</taxon>
        <taxon>Cyanophyceae</taxon>
        <taxon>Oscillatoriophycideae</taxon>
        <taxon>Oscillatoriales</taxon>
        <taxon>Microcoleaceae</taxon>
        <taxon>Plectonema</taxon>
    </lineage>
</organism>
<evidence type="ECO:0000313" key="3">
    <source>
        <dbReference type="EMBL" id="MCV3216102.1"/>
    </source>
</evidence>
<protein>
    <submittedName>
        <fullName evidence="3">Methyltransferase domain-containing protein</fullName>
    </submittedName>
</protein>
<comment type="caution">
    <text evidence="3">The sequence shown here is derived from an EMBL/GenBank/DDBJ whole genome shotgun (WGS) entry which is preliminary data.</text>
</comment>
<reference evidence="3 4" key="1">
    <citation type="submission" date="2022-10" db="EMBL/GenBank/DDBJ databases">
        <title>Identification of biosynthetic pathway for the production of the potent trypsin inhibitor radiosumin.</title>
        <authorList>
            <person name="Fewer D.P."/>
            <person name="Delbaje E."/>
            <person name="Ouyang X."/>
            <person name="Agostino P.D."/>
            <person name="Wahlsten M."/>
            <person name="Jokela J."/>
            <person name="Permi P."/>
            <person name="Haapaniemi E."/>
            <person name="Koistinen H."/>
        </authorList>
    </citation>
    <scope>NUCLEOTIDE SEQUENCE [LARGE SCALE GENOMIC DNA]</scope>
    <source>
        <strain evidence="3 4">NIES-515</strain>
    </source>
</reference>
<keyword evidence="3" id="KW-0489">Methyltransferase</keyword>
<keyword evidence="4" id="KW-1185">Reference proteome</keyword>
<keyword evidence="1" id="KW-0808">Transferase</keyword>
<dbReference type="Gene3D" id="3.40.50.150">
    <property type="entry name" value="Vaccinia Virus protein VP39"/>
    <property type="match status" value="1"/>
</dbReference>
<dbReference type="InterPro" id="IPR050447">
    <property type="entry name" value="Erg6_SMT_methyltransf"/>
</dbReference>
<evidence type="ECO:0000259" key="2">
    <source>
        <dbReference type="Pfam" id="PF08241"/>
    </source>
</evidence>
<dbReference type="InterPro" id="IPR013216">
    <property type="entry name" value="Methyltransf_11"/>
</dbReference>
<dbReference type="PANTHER" id="PTHR44068:SF11">
    <property type="entry name" value="GERANYL DIPHOSPHATE 2-C-METHYLTRANSFERASE"/>
    <property type="match status" value="1"/>
</dbReference>
<sequence>MTQNSEATKVAKTYYDGASTNSLYKAIWGGENIHYGIYAHPDESIHDASERTVQVIAQTLETLNQESRVLDLGAGYGGAARYLAKTYGCNVCCLNLSELQNERNQQLNQEQNLSHLIEVKQGNFEEIPYSNSSFDIVWSQDAFLHSGSRNYVLAEAKRVLKPGGELIFSDPIQSETCPSGHLQSAFDRLGISDMGSYQFYSLTAKELGFAELNFIDLSKNVPMHYRRLSREVRDRYQEMVSLTSQEFVEKTLKSIEPWIEYYEKGYMQWGILHYRLP</sequence>